<evidence type="ECO:0000313" key="3">
    <source>
        <dbReference type="Proteomes" id="UP001224890"/>
    </source>
</evidence>
<proteinExistence type="predicted"/>
<dbReference type="AlphaFoldDB" id="A0AAJ0F000"/>
<evidence type="ECO:0000256" key="1">
    <source>
        <dbReference type="SAM" id="SignalP"/>
    </source>
</evidence>
<comment type="caution">
    <text evidence="2">The sequence shown here is derived from an EMBL/GenBank/DDBJ whole genome shotgun (WGS) entry which is preliminary data.</text>
</comment>
<protein>
    <recommendedName>
        <fullName evidence="4">Transmembrane protein</fullName>
    </recommendedName>
</protein>
<evidence type="ECO:0000313" key="2">
    <source>
        <dbReference type="EMBL" id="KAK1688033.1"/>
    </source>
</evidence>
<sequence length="99" mass="10886">MMGSHADKRLASFLCVCVCIVMHVKCVGSIKDGWVGIDSVGYRVVGVGVDEALWDDVARKVLTYVVCGLKTVENWDGCGFGLLLGLLKLWTWLRLVQGR</sequence>
<keyword evidence="1" id="KW-0732">Signal</keyword>
<dbReference type="EMBL" id="JAHMHR010000013">
    <property type="protein sequence ID" value="KAK1688033.1"/>
    <property type="molecule type" value="Genomic_DNA"/>
</dbReference>
<reference evidence="2" key="1">
    <citation type="submission" date="2021-06" db="EMBL/GenBank/DDBJ databases">
        <title>Comparative genomics, transcriptomics and evolutionary studies reveal genomic signatures of adaptation to plant cell wall in hemibiotrophic fungi.</title>
        <authorList>
            <consortium name="DOE Joint Genome Institute"/>
            <person name="Baroncelli R."/>
            <person name="Diaz J.F."/>
            <person name="Benocci T."/>
            <person name="Peng M."/>
            <person name="Battaglia E."/>
            <person name="Haridas S."/>
            <person name="Andreopoulos W."/>
            <person name="Labutti K."/>
            <person name="Pangilinan J."/>
            <person name="Floch G.L."/>
            <person name="Makela M.R."/>
            <person name="Henrissat B."/>
            <person name="Grigoriev I.V."/>
            <person name="Crouch J.A."/>
            <person name="De Vries R.P."/>
            <person name="Sukno S.A."/>
            <person name="Thon M.R."/>
        </authorList>
    </citation>
    <scope>NUCLEOTIDE SEQUENCE</scope>
    <source>
        <strain evidence="2">CBS 193.32</strain>
    </source>
</reference>
<organism evidence="2 3">
    <name type="scientific">Colletotrichum godetiae</name>
    <dbReference type="NCBI Taxonomy" id="1209918"/>
    <lineage>
        <taxon>Eukaryota</taxon>
        <taxon>Fungi</taxon>
        <taxon>Dikarya</taxon>
        <taxon>Ascomycota</taxon>
        <taxon>Pezizomycotina</taxon>
        <taxon>Sordariomycetes</taxon>
        <taxon>Hypocreomycetidae</taxon>
        <taxon>Glomerellales</taxon>
        <taxon>Glomerellaceae</taxon>
        <taxon>Colletotrichum</taxon>
        <taxon>Colletotrichum acutatum species complex</taxon>
    </lineage>
</organism>
<dbReference type="Proteomes" id="UP001224890">
    <property type="component" value="Unassembled WGS sequence"/>
</dbReference>
<feature type="signal peptide" evidence="1">
    <location>
        <begin position="1"/>
        <end position="29"/>
    </location>
</feature>
<accession>A0AAJ0F000</accession>
<dbReference type="GeneID" id="85459004"/>
<feature type="chain" id="PRO_5042551046" description="Transmembrane protein" evidence="1">
    <location>
        <begin position="30"/>
        <end position="99"/>
    </location>
</feature>
<gene>
    <name evidence="2" type="ORF">BDP55DRAFT_658425</name>
</gene>
<keyword evidence="3" id="KW-1185">Reference proteome</keyword>
<dbReference type="RefSeq" id="XP_060431728.1">
    <property type="nucleotide sequence ID" value="XM_060574478.1"/>
</dbReference>
<evidence type="ECO:0008006" key="4">
    <source>
        <dbReference type="Google" id="ProtNLM"/>
    </source>
</evidence>
<name>A0AAJ0F000_9PEZI</name>